<dbReference type="WBParaSite" id="ACAC_0000044601-mRNA-1">
    <property type="protein sequence ID" value="ACAC_0000044601-mRNA-1"/>
    <property type="gene ID" value="ACAC_0000044601"/>
</dbReference>
<evidence type="ECO:0000313" key="2">
    <source>
        <dbReference type="Proteomes" id="UP000035642"/>
    </source>
</evidence>
<dbReference type="AlphaFoldDB" id="A0A0K0CTL7"/>
<organism evidence="2 3">
    <name type="scientific">Angiostrongylus cantonensis</name>
    <name type="common">Rat lungworm</name>
    <dbReference type="NCBI Taxonomy" id="6313"/>
    <lineage>
        <taxon>Eukaryota</taxon>
        <taxon>Metazoa</taxon>
        <taxon>Ecdysozoa</taxon>
        <taxon>Nematoda</taxon>
        <taxon>Chromadorea</taxon>
        <taxon>Rhabditida</taxon>
        <taxon>Rhabditina</taxon>
        <taxon>Rhabditomorpha</taxon>
        <taxon>Strongyloidea</taxon>
        <taxon>Metastrongylidae</taxon>
        <taxon>Angiostrongylus</taxon>
    </lineage>
</organism>
<keyword evidence="2" id="KW-1185">Reference proteome</keyword>
<protein>
    <submittedName>
        <fullName evidence="3">Uncharacterized protein</fullName>
    </submittedName>
</protein>
<dbReference type="Proteomes" id="UP000035642">
    <property type="component" value="Unassembled WGS sequence"/>
</dbReference>
<evidence type="ECO:0000313" key="3">
    <source>
        <dbReference type="WBParaSite" id="ACAC_0000044601-mRNA-1"/>
    </source>
</evidence>
<reference evidence="3" key="2">
    <citation type="submission" date="2017-02" db="UniProtKB">
        <authorList>
            <consortium name="WormBaseParasite"/>
        </authorList>
    </citation>
    <scope>IDENTIFICATION</scope>
</reference>
<sequence length="223" mass="24767">MDISAPMRPLSNSRPTQAYYVPRRLLEGGRGPYPVSPDGKSVEGFAGQPDGPQITPRPRSSNEVRISSKKTVLKSHIEPRPLMADLLPKIDSQSQEKRRAPRIIEQQPPAAPNCRATQSKPFTPRIVNAPRGPLTRPNTFCPLPFPLKGVCICDRPKVHVVCKRCGYECVGRVELVCDVHPNSLSLMDMRECANPICRSIQIYESYPLVDNSISAVLPYSLNI</sequence>
<reference evidence="2" key="1">
    <citation type="submission" date="2012-09" db="EMBL/GenBank/DDBJ databases">
        <authorList>
            <person name="Martin A.A."/>
        </authorList>
    </citation>
    <scope>NUCLEOTIDE SEQUENCE</scope>
</reference>
<feature type="region of interest" description="Disordered" evidence="1">
    <location>
        <begin position="1"/>
        <end position="65"/>
    </location>
</feature>
<proteinExistence type="predicted"/>
<accession>A0A0K0CTL7</accession>
<evidence type="ECO:0000256" key="1">
    <source>
        <dbReference type="SAM" id="MobiDB-lite"/>
    </source>
</evidence>
<name>A0A0K0CTL7_ANGCA</name>